<gene>
    <name evidence="1" type="ORF">UFOVP191_30</name>
</gene>
<organism evidence="1">
    <name type="scientific">uncultured Caudovirales phage</name>
    <dbReference type="NCBI Taxonomy" id="2100421"/>
    <lineage>
        <taxon>Viruses</taxon>
        <taxon>Duplodnaviria</taxon>
        <taxon>Heunggongvirae</taxon>
        <taxon>Uroviricota</taxon>
        <taxon>Caudoviricetes</taxon>
        <taxon>Peduoviridae</taxon>
        <taxon>Maltschvirus</taxon>
        <taxon>Maltschvirus maltsch</taxon>
    </lineage>
</organism>
<name>A0A6J7WFS8_9CAUD</name>
<proteinExistence type="predicted"/>
<protein>
    <submittedName>
        <fullName evidence="1">Protein of unkown function DUF3268</fullName>
    </submittedName>
</protein>
<accession>A0A6J7WFS8</accession>
<sequence length="129" mass="14624">MTTRIIRCCGCNGDKVDARLTNGAEIYPHRPDLASLPFWKCDGCGNYVGCHHKTANPTEPLGNIPTPELRKARNHIHAILDPIWKTKKIKRGELYKIISDHMGFGYHTAQIRTIDEARKVYKFIKGIPV</sequence>
<evidence type="ECO:0000313" key="1">
    <source>
        <dbReference type="EMBL" id="CAB5212840.1"/>
    </source>
</evidence>
<dbReference type="EMBL" id="LR798233">
    <property type="protein sequence ID" value="CAB5212840.1"/>
    <property type="molecule type" value="Genomic_DNA"/>
</dbReference>
<reference evidence="1" key="1">
    <citation type="submission" date="2020-05" db="EMBL/GenBank/DDBJ databases">
        <authorList>
            <person name="Chiriac C."/>
            <person name="Salcher M."/>
            <person name="Ghai R."/>
            <person name="Kavagutti S V."/>
        </authorList>
    </citation>
    <scope>NUCLEOTIDE SEQUENCE</scope>
</reference>
<dbReference type="Pfam" id="PF11672">
    <property type="entry name" value="DUF3268"/>
    <property type="match status" value="1"/>
</dbReference>
<dbReference type="InterPro" id="IPR021686">
    <property type="entry name" value="DUF3268"/>
</dbReference>